<feature type="transmembrane region" description="Helical" evidence="7">
    <location>
        <begin position="229"/>
        <end position="247"/>
    </location>
</feature>
<dbReference type="PANTHER" id="PTHR42770">
    <property type="entry name" value="AMINO ACID TRANSPORTER-RELATED"/>
    <property type="match status" value="1"/>
</dbReference>
<feature type="compositionally biased region" description="Low complexity" evidence="6">
    <location>
        <begin position="9"/>
        <end position="20"/>
    </location>
</feature>
<feature type="transmembrane region" description="Helical" evidence="7">
    <location>
        <begin position="268"/>
        <end position="292"/>
    </location>
</feature>
<feature type="transmembrane region" description="Helical" evidence="7">
    <location>
        <begin position="33"/>
        <end position="51"/>
    </location>
</feature>
<evidence type="ECO:0000256" key="6">
    <source>
        <dbReference type="SAM" id="MobiDB-lite"/>
    </source>
</evidence>
<dbReference type="RefSeq" id="WP_209995245.1">
    <property type="nucleotide sequence ID" value="NZ_BAAAJY010000008.1"/>
</dbReference>
<keyword evidence="9" id="KW-1185">Reference proteome</keyword>
<dbReference type="EMBL" id="JAGIOF010000001">
    <property type="protein sequence ID" value="MBP2384598.1"/>
    <property type="molecule type" value="Genomic_DNA"/>
</dbReference>
<feature type="transmembrane region" description="Helical" evidence="7">
    <location>
        <begin position="158"/>
        <end position="176"/>
    </location>
</feature>
<reference evidence="8 9" key="1">
    <citation type="submission" date="2021-03" db="EMBL/GenBank/DDBJ databases">
        <title>Sequencing the genomes of 1000 actinobacteria strains.</title>
        <authorList>
            <person name="Klenk H.-P."/>
        </authorList>
    </citation>
    <scope>NUCLEOTIDE SEQUENCE [LARGE SCALE GENOMIC DNA]</scope>
    <source>
        <strain evidence="8 9">DSM 15797</strain>
    </source>
</reference>
<accession>A0ABS4X805</accession>
<evidence type="ECO:0000256" key="4">
    <source>
        <dbReference type="ARBA" id="ARBA00022989"/>
    </source>
</evidence>
<feature type="transmembrane region" description="Helical" evidence="7">
    <location>
        <begin position="471"/>
        <end position="494"/>
    </location>
</feature>
<comment type="subcellular location">
    <subcellularLocation>
        <location evidence="1">Cell membrane</location>
        <topology evidence="1">Multi-pass membrane protein</topology>
    </subcellularLocation>
</comment>
<keyword evidence="5 7" id="KW-0472">Membrane</keyword>
<evidence type="ECO:0000256" key="5">
    <source>
        <dbReference type="ARBA" id="ARBA00023136"/>
    </source>
</evidence>
<name>A0ABS4X805_9MICC</name>
<dbReference type="InterPro" id="IPR050367">
    <property type="entry name" value="APC_superfamily"/>
</dbReference>
<evidence type="ECO:0000256" key="7">
    <source>
        <dbReference type="SAM" id="Phobius"/>
    </source>
</evidence>
<keyword evidence="4 7" id="KW-1133">Transmembrane helix</keyword>
<sequence>MSQSTLKNSAATTPAPSAASGLVRGKGLASGQLGLFAAVMIGISTIAPAYVLTSSLGPTVQAIGTQLPAIFIIGFIPMFLVALAYRELNADTPDSGTTFTWVSQAFGPALGWLGGWGLLAANIIVLSNLAGVAVDFFYLFLAQATGNPALADLSGNNAINILTCLAFVGAAVFIACRGLTTTRLVQYVLVGFQLAVLAWFAISAFSKAADQPGHLAFDASWFNPMHIDSFSAFAVGLSLSIFAFWGWDVCLTMTEETKNGEKTSGMAAALTAVGVLAIYLLGSIATVMFAGVGDTGLGLRNPENSANVFTAIATPVMGPFAILLSLAVLSSCAASLQSTMISPARSLLAISHHGALPKRFSSLNKFKSPAFATIVAGGVSAGFYALMRVLSNNVLNDTILALGMMICFYYGITALACVWYFRHTALDSLRNFLLRLLAPLLGGIALVAVFIQTAVDSWDPAYGSGSEVFGIGLVFVIGVGIIALGALFLVGAAVRRPEFFGGRSLPKRAPDSERERV</sequence>
<dbReference type="Proteomes" id="UP001296993">
    <property type="component" value="Unassembled WGS sequence"/>
</dbReference>
<dbReference type="InterPro" id="IPR002293">
    <property type="entry name" value="AA/rel_permease1"/>
</dbReference>
<dbReference type="PIRSF" id="PIRSF006060">
    <property type="entry name" value="AA_transporter"/>
    <property type="match status" value="1"/>
</dbReference>
<evidence type="ECO:0000256" key="3">
    <source>
        <dbReference type="ARBA" id="ARBA00022692"/>
    </source>
</evidence>
<feature type="transmembrane region" description="Helical" evidence="7">
    <location>
        <begin position="399"/>
        <end position="421"/>
    </location>
</feature>
<dbReference type="Gene3D" id="1.20.1740.10">
    <property type="entry name" value="Amino acid/polyamine transporter I"/>
    <property type="match status" value="1"/>
</dbReference>
<evidence type="ECO:0000313" key="8">
    <source>
        <dbReference type="EMBL" id="MBP2384598.1"/>
    </source>
</evidence>
<keyword evidence="2" id="KW-1003">Cell membrane</keyword>
<feature type="region of interest" description="Disordered" evidence="6">
    <location>
        <begin position="1"/>
        <end position="21"/>
    </location>
</feature>
<organism evidence="8 9">
    <name type="scientific">Paeniglutamicibacter kerguelensis</name>
    <dbReference type="NCBI Taxonomy" id="254788"/>
    <lineage>
        <taxon>Bacteria</taxon>
        <taxon>Bacillati</taxon>
        <taxon>Actinomycetota</taxon>
        <taxon>Actinomycetes</taxon>
        <taxon>Micrococcales</taxon>
        <taxon>Micrococcaceae</taxon>
        <taxon>Paeniglutamicibacter</taxon>
    </lineage>
</organism>
<protein>
    <submittedName>
        <fullName evidence="8">Amino acid transporter</fullName>
    </submittedName>
</protein>
<evidence type="ECO:0000256" key="1">
    <source>
        <dbReference type="ARBA" id="ARBA00004651"/>
    </source>
</evidence>
<dbReference type="Pfam" id="PF13520">
    <property type="entry name" value="AA_permease_2"/>
    <property type="match status" value="1"/>
</dbReference>
<gene>
    <name evidence="8" type="ORF">JOF47_000109</name>
</gene>
<feature type="transmembrane region" description="Helical" evidence="7">
    <location>
        <begin position="368"/>
        <end position="387"/>
    </location>
</feature>
<feature type="transmembrane region" description="Helical" evidence="7">
    <location>
        <begin position="312"/>
        <end position="336"/>
    </location>
</feature>
<proteinExistence type="predicted"/>
<evidence type="ECO:0000256" key="2">
    <source>
        <dbReference type="ARBA" id="ARBA00022475"/>
    </source>
</evidence>
<keyword evidence="3 7" id="KW-0812">Transmembrane</keyword>
<comment type="caution">
    <text evidence="8">The sequence shown here is derived from an EMBL/GenBank/DDBJ whole genome shotgun (WGS) entry which is preliminary data.</text>
</comment>
<feature type="transmembrane region" description="Helical" evidence="7">
    <location>
        <begin position="116"/>
        <end position="138"/>
    </location>
</feature>
<feature type="transmembrane region" description="Helical" evidence="7">
    <location>
        <begin position="433"/>
        <end position="451"/>
    </location>
</feature>
<evidence type="ECO:0000313" key="9">
    <source>
        <dbReference type="Proteomes" id="UP001296993"/>
    </source>
</evidence>
<dbReference type="PANTHER" id="PTHR42770:SF7">
    <property type="entry name" value="MEMBRANE PROTEIN"/>
    <property type="match status" value="1"/>
</dbReference>
<feature type="transmembrane region" description="Helical" evidence="7">
    <location>
        <begin position="63"/>
        <end position="85"/>
    </location>
</feature>
<feature type="transmembrane region" description="Helical" evidence="7">
    <location>
        <begin position="188"/>
        <end position="209"/>
    </location>
</feature>